<gene>
    <name evidence="1" type="ORF">LCGC14_0376910</name>
</gene>
<comment type="caution">
    <text evidence="1">The sequence shown here is derived from an EMBL/GenBank/DDBJ whole genome shotgun (WGS) entry which is preliminary data.</text>
</comment>
<accession>A0A0F9T3K8</accession>
<protein>
    <submittedName>
        <fullName evidence="1">Uncharacterized protein</fullName>
    </submittedName>
</protein>
<dbReference type="EMBL" id="LAZR01000303">
    <property type="protein sequence ID" value="KKN75815.1"/>
    <property type="molecule type" value="Genomic_DNA"/>
</dbReference>
<evidence type="ECO:0000313" key="1">
    <source>
        <dbReference type="EMBL" id="KKN75815.1"/>
    </source>
</evidence>
<sequence length="100" mass="10884">MANIFKEITRPFKQAAAEIKRIGKKIEQEDRRIRNQILGTVFPKPPKPDPLPIPDPPIVRGQPGTAASAAKRKLIKSGRGGTILTGQLAPVKTGKKRLLG</sequence>
<reference evidence="1" key="1">
    <citation type="journal article" date="2015" name="Nature">
        <title>Complex archaea that bridge the gap between prokaryotes and eukaryotes.</title>
        <authorList>
            <person name="Spang A."/>
            <person name="Saw J.H."/>
            <person name="Jorgensen S.L."/>
            <person name="Zaremba-Niedzwiedzka K."/>
            <person name="Martijn J."/>
            <person name="Lind A.E."/>
            <person name="van Eijk R."/>
            <person name="Schleper C."/>
            <person name="Guy L."/>
            <person name="Ettema T.J."/>
        </authorList>
    </citation>
    <scope>NUCLEOTIDE SEQUENCE</scope>
</reference>
<proteinExistence type="predicted"/>
<organism evidence="1">
    <name type="scientific">marine sediment metagenome</name>
    <dbReference type="NCBI Taxonomy" id="412755"/>
    <lineage>
        <taxon>unclassified sequences</taxon>
        <taxon>metagenomes</taxon>
        <taxon>ecological metagenomes</taxon>
    </lineage>
</organism>
<name>A0A0F9T3K8_9ZZZZ</name>
<dbReference type="AlphaFoldDB" id="A0A0F9T3K8"/>